<dbReference type="EMBL" id="CAJVPU010013741">
    <property type="protein sequence ID" value="CAG8634704.1"/>
    <property type="molecule type" value="Genomic_DNA"/>
</dbReference>
<name>A0ACA9N612_9GLOM</name>
<gene>
    <name evidence="1" type="ORF">DHETER_LOCUS8552</name>
</gene>
<dbReference type="Proteomes" id="UP000789702">
    <property type="component" value="Unassembled WGS sequence"/>
</dbReference>
<accession>A0ACA9N612</accession>
<evidence type="ECO:0000313" key="2">
    <source>
        <dbReference type="Proteomes" id="UP000789702"/>
    </source>
</evidence>
<feature type="non-terminal residue" evidence="1">
    <location>
        <position position="1"/>
    </location>
</feature>
<protein>
    <submittedName>
        <fullName evidence="1">281_t:CDS:1</fullName>
    </submittedName>
</protein>
<comment type="caution">
    <text evidence="1">The sequence shown here is derived from an EMBL/GenBank/DDBJ whole genome shotgun (WGS) entry which is preliminary data.</text>
</comment>
<evidence type="ECO:0000313" key="1">
    <source>
        <dbReference type="EMBL" id="CAG8634704.1"/>
    </source>
</evidence>
<proteinExistence type="predicted"/>
<keyword evidence="2" id="KW-1185">Reference proteome</keyword>
<organism evidence="1 2">
    <name type="scientific">Dentiscutata heterogama</name>
    <dbReference type="NCBI Taxonomy" id="1316150"/>
    <lineage>
        <taxon>Eukaryota</taxon>
        <taxon>Fungi</taxon>
        <taxon>Fungi incertae sedis</taxon>
        <taxon>Mucoromycota</taxon>
        <taxon>Glomeromycotina</taxon>
        <taxon>Glomeromycetes</taxon>
        <taxon>Diversisporales</taxon>
        <taxon>Gigasporaceae</taxon>
        <taxon>Dentiscutata</taxon>
    </lineage>
</organism>
<reference evidence="1" key="1">
    <citation type="submission" date="2021-06" db="EMBL/GenBank/DDBJ databases">
        <authorList>
            <person name="Kallberg Y."/>
            <person name="Tangrot J."/>
            <person name="Rosling A."/>
        </authorList>
    </citation>
    <scope>NUCLEOTIDE SEQUENCE</scope>
    <source>
        <strain evidence="1">IL203A</strain>
    </source>
</reference>
<sequence>ALSSKAAQEQVAKLNHAQVNIVFHNPMLDLIGKLKPVMPSTQLDSFFFRNSGAEAIEAAAKLARHTTKKQNLNGAIMEEQCRLLLKGQFTECASDH</sequence>